<evidence type="ECO:0000313" key="1">
    <source>
        <dbReference type="EMBL" id="VEL40042.1"/>
    </source>
</evidence>
<proteinExistence type="predicted"/>
<gene>
    <name evidence="1" type="ORF">PXEA_LOCUS33482</name>
</gene>
<keyword evidence="2" id="KW-1185">Reference proteome</keyword>
<dbReference type="Proteomes" id="UP000784294">
    <property type="component" value="Unassembled WGS sequence"/>
</dbReference>
<accession>A0A448XM86</accession>
<protein>
    <submittedName>
        <fullName evidence="1">Uncharacterized protein</fullName>
    </submittedName>
</protein>
<dbReference type="AlphaFoldDB" id="A0A448XM86"/>
<comment type="caution">
    <text evidence="1">The sequence shown here is derived from an EMBL/GenBank/DDBJ whole genome shotgun (WGS) entry which is preliminary data.</text>
</comment>
<dbReference type="EMBL" id="CAAALY010263451">
    <property type="protein sequence ID" value="VEL40042.1"/>
    <property type="molecule type" value="Genomic_DNA"/>
</dbReference>
<name>A0A448XM86_9PLAT</name>
<organism evidence="1 2">
    <name type="scientific">Protopolystoma xenopodis</name>
    <dbReference type="NCBI Taxonomy" id="117903"/>
    <lineage>
        <taxon>Eukaryota</taxon>
        <taxon>Metazoa</taxon>
        <taxon>Spiralia</taxon>
        <taxon>Lophotrochozoa</taxon>
        <taxon>Platyhelminthes</taxon>
        <taxon>Monogenea</taxon>
        <taxon>Polyopisthocotylea</taxon>
        <taxon>Polystomatidea</taxon>
        <taxon>Polystomatidae</taxon>
        <taxon>Protopolystoma</taxon>
    </lineage>
</organism>
<sequence>MSRPLPCPRGCVSQASGLCMSIWHHGTPCVVEFSYTLSNSFERSTKFGSQSLYLQLDIEFRIFQANISIHWVHRWPCQAHQDTPFHINLHGFTCLIVDSTDVHENPRRHD</sequence>
<evidence type="ECO:0000313" key="2">
    <source>
        <dbReference type="Proteomes" id="UP000784294"/>
    </source>
</evidence>
<reference evidence="1" key="1">
    <citation type="submission" date="2018-11" db="EMBL/GenBank/DDBJ databases">
        <authorList>
            <consortium name="Pathogen Informatics"/>
        </authorList>
    </citation>
    <scope>NUCLEOTIDE SEQUENCE</scope>
</reference>